<sequence>MKNISNLEIKELIKQCGILAQNLQDDVNLSDQGVDSLDKASLFLNIEETYNIKISADEFMELNTIDKIVKHINEKL</sequence>
<feature type="domain" description="Carrier" evidence="1">
    <location>
        <begin position="2"/>
        <end position="76"/>
    </location>
</feature>
<dbReference type="SUPFAM" id="SSF47336">
    <property type="entry name" value="ACP-like"/>
    <property type="match status" value="1"/>
</dbReference>
<gene>
    <name evidence="2" type="primary">acpP2</name>
    <name evidence="2" type="ORF">CINF_0137</name>
</gene>
<dbReference type="Proteomes" id="UP000509414">
    <property type="component" value="Chromosome"/>
</dbReference>
<keyword evidence="3" id="KW-1185">Reference proteome</keyword>
<dbReference type="InterPro" id="IPR036736">
    <property type="entry name" value="ACP-like_sf"/>
</dbReference>
<dbReference type="EMBL" id="CP049075">
    <property type="protein sequence ID" value="QLI04689.1"/>
    <property type="molecule type" value="Genomic_DNA"/>
</dbReference>
<name>A0A7H9CIR7_9BACT</name>
<evidence type="ECO:0000313" key="2">
    <source>
        <dbReference type="EMBL" id="QLI04689.1"/>
    </source>
</evidence>
<dbReference type="InterPro" id="IPR009081">
    <property type="entry name" value="PP-bd_ACP"/>
</dbReference>
<organism evidence="2 3">
    <name type="scientific">Candidatus Campylobacter infans</name>
    <dbReference type="NCBI Taxonomy" id="2561898"/>
    <lineage>
        <taxon>Bacteria</taxon>
        <taxon>Pseudomonadati</taxon>
        <taxon>Campylobacterota</taxon>
        <taxon>Epsilonproteobacteria</taxon>
        <taxon>Campylobacterales</taxon>
        <taxon>Campylobacteraceae</taxon>
        <taxon>Campylobacter</taxon>
    </lineage>
</organism>
<dbReference type="Pfam" id="PF00550">
    <property type="entry name" value="PP-binding"/>
    <property type="match status" value="1"/>
</dbReference>
<dbReference type="Gene3D" id="1.10.1200.10">
    <property type="entry name" value="ACP-like"/>
    <property type="match status" value="1"/>
</dbReference>
<reference evidence="2 3" key="1">
    <citation type="submission" date="2020-02" db="EMBL/GenBank/DDBJ databases">
        <title>Complete genome sequence of the novel Campylobacter species Candidatus Campylobacter infans.</title>
        <authorList>
            <person name="Duim B."/>
            <person name="Zomer A."/>
            <person name="van der Graaf L."/>
            <person name="Wagenaar J."/>
        </authorList>
    </citation>
    <scope>NUCLEOTIDE SEQUENCE [LARGE SCALE GENOMIC DNA]</scope>
    <source>
        <strain evidence="2 3">19S00001</strain>
    </source>
</reference>
<proteinExistence type="predicted"/>
<dbReference type="AlphaFoldDB" id="A0A7H9CIR7"/>
<dbReference type="PROSITE" id="PS50075">
    <property type="entry name" value="CARRIER"/>
    <property type="match status" value="1"/>
</dbReference>
<accession>A0A7H9CIR7</accession>
<dbReference type="RefSeq" id="WP_178695772.1">
    <property type="nucleotide sequence ID" value="NZ_CP049075.1"/>
</dbReference>
<evidence type="ECO:0000313" key="3">
    <source>
        <dbReference type="Proteomes" id="UP000509414"/>
    </source>
</evidence>
<protein>
    <submittedName>
        <fullName evidence="2">Acyl carrier protein</fullName>
    </submittedName>
</protein>
<evidence type="ECO:0000259" key="1">
    <source>
        <dbReference type="PROSITE" id="PS50075"/>
    </source>
</evidence>
<dbReference type="KEGG" id="cinf:CINF_0137"/>